<gene>
    <name evidence="1" type="ORF">F5144DRAFT_615250</name>
</gene>
<protein>
    <submittedName>
        <fullName evidence="1">Uncharacterized protein</fullName>
    </submittedName>
</protein>
<reference evidence="1 2" key="1">
    <citation type="journal article" date="2021" name="Nat. Commun.">
        <title>Genetic determinants of endophytism in the Arabidopsis root mycobiome.</title>
        <authorList>
            <person name="Mesny F."/>
            <person name="Miyauchi S."/>
            <person name="Thiergart T."/>
            <person name="Pickel B."/>
            <person name="Atanasova L."/>
            <person name="Karlsson M."/>
            <person name="Huettel B."/>
            <person name="Barry K.W."/>
            <person name="Haridas S."/>
            <person name="Chen C."/>
            <person name="Bauer D."/>
            <person name="Andreopoulos W."/>
            <person name="Pangilinan J."/>
            <person name="LaButti K."/>
            <person name="Riley R."/>
            <person name="Lipzen A."/>
            <person name="Clum A."/>
            <person name="Drula E."/>
            <person name="Henrissat B."/>
            <person name="Kohler A."/>
            <person name="Grigoriev I.V."/>
            <person name="Martin F.M."/>
            <person name="Hacquard S."/>
        </authorList>
    </citation>
    <scope>NUCLEOTIDE SEQUENCE [LARGE SCALE GENOMIC DNA]</scope>
    <source>
        <strain evidence="1 2">MPI-SDFR-AT-0079</strain>
    </source>
</reference>
<keyword evidence="2" id="KW-1185">Reference proteome</keyword>
<sequence>MAAGKSAVPIVCRCQSAGLLGHWAPGQAAPRVNRGSIYNEDDQIIQCLTHGPISGGLWKLRFLPWVIQEREVKAIPLQYWAVWSFAQPSRTRPGREPALPRGPGEEDDDDDDDEEGENEDESEHGGKP</sequence>
<evidence type="ECO:0000313" key="1">
    <source>
        <dbReference type="EMBL" id="KAH6623474.1"/>
    </source>
</evidence>
<dbReference type="Proteomes" id="UP000724584">
    <property type="component" value="Unassembled WGS sequence"/>
</dbReference>
<name>A0ACB7P0N6_9PEZI</name>
<dbReference type="EMBL" id="JAGIZQ010000006">
    <property type="protein sequence ID" value="KAH6623474.1"/>
    <property type="molecule type" value="Genomic_DNA"/>
</dbReference>
<proteinExistence type="predicted"/>
<comment type="caution">
    <text evidence="1">The sequence shown here is derived from an EMBL/GenBank/DDBJ whole genome shotgun (WGS) entry which is preliminary data.</text>
</comment>
<accession>A0ACB7P0N6</accession>
<evidence type="ECO:0000313" key="2">
    <source>
        <dbReference type="Proteomes" id="UP000724584"/>
    </source>
</evidence>
<organism evidence="1 2">
    <name type="scientific">Chaetomium tenue</name>
    <dbReference type="NCBI Taxonomy" id="1854479"/>
    <lineage>
        <taxon>Eukaryota</taxon>
        <taxon>Fungi</taxon>
        <taxon>Dikarya</taxon>
        <taxon>Ascomycota</taxon>
        <taxon>Pezizomycotina</taxon>
        <taxon>Sordariomycetes</taxon>
        <taxon>Sordariomycetidae</taxon>
        <taxon>Sordariales</taxon>
        <taxon>Chaetomiaceae</taxon>
        <taxon>Chaetomium</taxon>
    </lineage>
</organism>